<sequence length="198" mass="21569">MVVVVRDRVKGLAPPALVGAVRWRRDMWQDLRLRLLADVGHVPSHAVRGFFYRRAGLTLPPTSSIHWRAEFYAPERIVVGEHCTIGDSAFLDGRSGLVIGDAVNLGSHVSVYTRQHDVDSPDFAEVGAPVEIGDHAWVASHAIVLPGVTVGEGAVVAAGAVVTKDVPPFAMVAGNPARFVRERNRDLTYRLGYAKRFV</sequence>
<keyword evidence="2" id="KW-0808">Transferase</keyword>
<dbReference type="PANTHER" id="PTHR23416">
    <property type="entry name" value="SIALIC ACID SYNTHASE-RELATED"/>
    <property type="match status" value="1"/>
</dbReference>
<dbReference type="InterPro" id="IPR051159">
    <property type="entry name" value="Hexapeptide_acetyltransf"/>
</dbReference>
<accession>A0ABS7ZEI3</accession>
<dbReference type="RefSeq" id="WP_225564643.1">
    <property type="nucleotide sequence ID" value="NZ_JAIXCQ010000003.1"/>
</dbReference>
<name>A0ABS7ZEI3_9MICO</name>
<dbReference type="GO" id="GO:0016746">
    <property type="term" value="F:acyltransferase activity"/>
    <property type="evidence" value="ECO:0007669"/>
    <property type="project" value="UniProtKB-KW"/>
</dbReference>
<organism evidence="4 5">
    <name type="scientific">Isoptericola luteus</name>
    <dbReference type="NCBI Taxonomy" id="2879484"/>
    <lineage>
        <taxon>Bacteria</taxon>
        <taxon>Bacillati</taxon>
        <taxon>Actinomycetota</taxon>
        <taxon>Actinomycetes</taxon>
        <taxon>Micrococcales</taxon>
        <taxon>Promicromonosporaceae</taxon>
        <taxon>Isoptericola</taxon>
    </lineage>
</organism>
<evidence type="ECO:0000256" key="3">
    <source>
        <dbReference type="ARBA" id="ARBA00022737"/>
    </source>
</evidence>
<evidence type="ECO:0000313" key="5">
    <source>
        <dbReference type="Proteomes" id="UP001319870"/>
    </source>
</evidence>
<comment type="similarity">
    <text evidence="1">Belongs to the transferase hexapeptide repeat family.</text>
</comment>
<dbReference type="Proteomes" id="UP001319870">
    <property type="component" value="Unassembled WGS sequence"/>
</dbReference>
<keyword evidence="5" id="KW-1185">Reference proteome</keyword>
<dbReference type="InterPro" id="IPR018357">
    <property type="entry name" value="Hexapep_transf_CS"/>
</dbReference>
<dbReference type="InterPro" id="IPR001451">
    <property type="entry name" value="Hexapep"/>
</dbReference>
<evidence type="ECO:0000313" key="4">
    <source>
        <dbReference type="EMBL" id="MCA5892882.1"/>
    </source>
</evidence>
<dbReference type="InterPro" id="IPR011004">
    <property type="entry name" value="Trimer_LpxA-like_sf"/>
</dbReference>
<reference evidence="4 5" key="1">
    <citation type="submission" date="2021-09" db="EMBL/GenBank/DDBJ databases">
        <title>Isoptericola luteus sp. nov., a novel bacterium isolated from Harbin, the capital city of Heilongjiang province.</title>
        <authorList>
            <person name="Li J."/>
        </authorList>
    </citation>
    <scope>NUCLEOTIDE SEQUENCE [LARGE SCALE GENOMIC DNA]</scope>
    <source>
        <strain evidence="4 5">NEAU-Y5</strain>
    </source>
</reference>
<protein>
    <submittedName>
        <fullName evidence="4">Acyltransferase</fullName>
    </submittedName>
</protein>
<keyword evidence="3" id="KW-0677">Repeat</keyword>
<comment type="caution">
    <text evidence="4">The sequence shown here is derived from an EMBL/GenBank/DDBJ whole genome shotgun (WGS) entry which is preliminary data.</text>
</comment>
<dbReference type="CDD" id="cd04647">
    <property type="entry name" value="LbH_MAT_like"/>
    <property type="match status" value="1"/>
</dbReference>
<evidence type="ECO:0000256" key="1">
    <source>
        <dbReference type="ARBA" id="ARBA00007274"/>
    </source>
</evidence>
<proteinExistence type="inferred from homology"/>
<keyword evidence="4" id="KW-0012">Acyltransferase</keyword>
<evidence type="ECO:0000256" key="2">
    <source>
        <dbReference type="ARBA" id="ARBA00022679"/>
    </source>
</evidence>
<dbReference type="Gene3D" id="2.160.10.10">
    <property type="entry name" value="Hexapeptide repeat proteins"/>
    <property type="match status" value="1"/>
</dbReference>
<gene>
    <name evidence="4" type="ORF">LEP48_05870</name>
</gene>
<dbReference type="PROSITE" id="PS00101">
    <property type="entry name" value="HEXAPEP_TRANSFERASES"/>
    <property type="match status" value="1"/>
</dbReference>
<dbReference type="Pfam" id="PF00132">
    <property type="entry name" value="Hexapep"/>
    <property type="match status" value="1"/>
</dbReference>
<dbReference type="EMBL" id="JAIXCQ010000003">
    <property type="protein sequence ID" value="MCA5892882.1"/>
    <property type="molecule type" value="Genomic_DNA"/>
</dbReference>
<dbReference type="PANTHER" id="PTHR23416:SF23">
    <property type="entry name" value="ACETYLTRANSFERASE C18B11.09C-RELATED"/>
    <property type="match status" value="1"/>
</dbReference>
<dbReference type="SUPFAM" id="SSF51161">
    <property type="entry name" value="Trimeric LpxA-like enzymes"/>
    <property type="match status" value="1"/>
</dbReference>